<evidence type="ECO:0000256" key="2">
    <source>
        <dbReference type="ARBA" id="ARBA00022679"/>
    </source>
</evidence>
<dbReference type="AlphaFoldDB" id="T2JV07"/>
<sequence length="60" mass="6346">MEAVDTVGAGDMYAGAFLYGVTHGMSYAQAGDLASRASSRIVTCYGPRLETETLKQLLNS</sequence>
<dbReference type="InterPro" id="IPR052700">
    <property type="entry name" value="Carb_kinase_PfkB-like"/>
</dbReference>
<comment type="caution">
    <text evidence="5">The sequence shown here is derived from an EMBL/GenBank/DDBJ whole genome shotgun (WGS) entry which is preliminary data.</text>
</comment>
<protein>
    <submittedName>
        <fullName evidence="5">Sugar kinase, ribokinase family protein</fullName>
    </submittedName>
</protein>
<evidence type="ECO:0000313" key="6">
    <source>
        <dbReference type="Proteomes" id="UP000018130"/>
    </source>
</evidence>
<name>T2JV07_CROWT</name>
<dbReference type="InterPro" id="IPR002173">
    <property type="entry name" value="Carboh/pur_kinase_PfkB_CS"/>
</dbReference>
<feature type="domain" description="Carbohydrate kinase PfkB" evidence="4">
    <location>
        <begin position="2"/>
        <end position="52"/>
    </location>
</feature>
<evidence type="ECO:0000259" key="4">
    <source>
        <dbReference type="Pfam" id="PF00294"/>
    </source>
</evidence>
<organism evidence="5 6">
    <name type="scientific">Crocosphaera watsonii WH 0402</name>
    <dbReference type="NCBI Taxonomy" id="1284629"/>
    <lineage>
        <taxon>Bacteria</taxon>
        <taxon>Bacillati</taxon>
        <taxon>Cyanobacteriota</taxon>
        <taxon>Cyanophyceae</taxon>
        <taxon>Oscillatoriophycideae</taxon>
        <taxon>Chroococcales</taxon>
        <taxon>Aphanothecaceae</taxon>
        <taxon>Crocosphaera</taxon>
    </lineage>
</organism>
<dbReference type="Proteomes" id="UP000018130">
    <property type="component" value="Unassembled WGS sequence"/>
</dbReference>
<keyword evidence="3 5" id="KW-0418">Kinase</keyword>
<dbReference type="InterPro" id="IPR011611">
    <property type="entry name" value="PfkB_dom"/>
</dbReference>
<dbReference type="SUPFAM" id="SSF53613">
    <property type="entry name" value="Ribokinase-like"/>
    <property type="match status" value="1"/>
</dbReference>
<dbReference type="PANTHER" id="PTHR43320">
    <property type="entry name" value="SUGAR KINASE"/>
    <property type="match status" value="1"/>
</dbReference>
<dbReference type="EMBL" id="CAQN01000891">
    <property type="protein sequence ID" value="CCQ69055.1"/>
    <property type="molecule type" value="Genomic_DNA"/>
</dbReference>
<dbReference type="InterPro" id="IPR029056">
    <property type="entry name" value="Ribokinase-like"/>
</dbReference>
<dbReference type="PANTHER" id="PTHR43320:SF3">
    <property type="entry name" value="CARBOHYDRATE KINASE PFKB DOMAIN-CONTAINING PROTEIN"/>
    <property type="match status" value="1"/>
</dbReference>
<keyword evidence="2" id="KW-0808">Transferase</keyword>
<dbReference type="PROSITE" id="PS00584">
    <property type="entry name" value="PFKB_KINASES_2"/>
    <property type="match status" value="1"/>
</dbReference>
<evidence type="ECO:0000313" key="5">
    <source>
        <dbReference type="EMBL" id="CCQ69055.1"/>
    </source>
</evidence>
<accession>T2JV07</accession>
<reference evidence="5 6" key="1">
    <citation type="submission" date="2013-01" db="EMBL/GenBank/DDBJ databases">
        <authorList>
            <person name="Bench S."/>
        </authorList>
    </citation>
    <scope>NUCLEOTIDE SEQUENCE [LARGE SCALE GENOMIC DNA]</scope>
    <source>
        <strain evidence="5 6">WH 0402</strain>
    </source>
</reference>
<comment type="similarity">
    <text evidence="1">Belongs to the carbohydrate kinase PfkB family.</text>
</comment>
<evidence type="ECO:0000256" key="1">
    <source>
        <dbReference type="ARBA" id="ARBA00010688"/>
    </source>
</evidence>
<proteinExistence type="inferred from homology"/>
<dbReference type="Pfam" id="PF00294">
    <property type="entry name" value="PfkB"/>
    <property type="match status" value="1"/>
</dbReference>
<evidence type="ECO:0000256" key="3">
    <source>
        <dbReference type="ARBA" id="ARBA00022777"/>
    </source>
</evidence>
<gene>
    <name evidence="5" type="ORF">CWATWH0402_891</name>
</gene>
<reference evidence="5 6" key="2">
    <citation type="submission" date="2013-09" db="EMBL/GenBank/DDBJ databases">
        <title>Whole genome comparison of six Crocosphaera watsonii strains with differing phenotypes.</title>
        <authorList>
            <person name="Bench S.R."/>
            <person name="Heller P."/>
            <person name="Frank I."/>
            <person name="Arciniega M."/>
            <person name="Shilova I.N."/>
            <person name="Zehr J.P."/>
        </authorList>
    </citation>
    <scope>NUCLEOTIDE SEQUENCE [LARGE SCALE GENOMIC DNA]</scope>
    <source>
        <strain evidence="5 6">WH 0402</strain>
    </source>
</reference>
<dbReference type="Gene3D" id="3.40.1190.20">
    <property type="match status" value="1"/>
</dbReference>
<dbReference type="GO" id="GO:0016301">
    <property type="term" value="F:kinase activity"/>
    <property type="evidence" value="ECO:0007669"/>
    <property type="project" value="UniProtKB-KW"/>
</dbReference>